<dbReference type="GO" id="GO:0050076">
    <property type="term" value="F:maleate isomerase activity"/>
    <property type="evidence" value="ECO:0007669"/>
    <property type="project" value="UniProtKB-EC"/>
</dbReference>
<evidence type="ECO:0000313" key="1">
    <source>
        <dbReference type="EMBL" id="KPQ12007.1"/>
    </source>
</evidence>
<evidence type="ECO:0000313" key="4">
    <source>
        <dbReference type="Proteomes" id="UP000182800"/>
    </source>
</evidence>
<dbReference type="OrthoDB" id="9816064at2"/>
<dbReference type="InterPro" id="IPR026286">
    <property type="entry name" value="MaiA/AMDase"/>
</dbReference>
<dbReference type="PIRSF" id="PIRSF015736">
    <property type="entry name" value="MI"/>
    <property type="match status" value="1"/>
</dbReference>
<comment type="caution">
    <text evidence="1">The sequence shown here is derived from an EMBL/GenBank/DDBJ whole genome shotgun (WGS) entry which is preliminary data.</text>
</comment>
<dbReference type="RefSeq" id="WP_074445190.1">
    <property type="nucleotide sequence ID" value="NZ_FMBM01000002.1"/>
</dbReference>
<dbReference type="EMBL" id="FMBM01000002">
    <property type="protein sequence ID" value="SCC81498.1"/>
    <property type="molecule type" value="Genomic_DNA"/>
</dbReference>
<dbReference type="Proteomes" id="UP000182800">
    <property type="component" value="Unassembled WGS sequence"/>
</dbReference>
<dbReference type="Proteomes" id="UP000050497">
    <property type="component" value="Unassembled WGS sequence"/>
</dbReference>
<dbReference type="EC" id="5.2.1.1" evidence="1"/>
<dbReference type="Gene3D" id="3.40.50.12500">
    <property type="match status" value="1"/>
</dbReference>
<dbReference type="PANTHER" id="PTHR40267:SF1">
    <property type="entry name" value="BLR3294 PROTEIN"/>
    <property type="match status" value="1"/>
</dbReference>
<reference evidence="1 3" key="1">
    <citation type="submission" date="2015-09" db="EMBL/GenBank/DDBJ databases">
        <title>Identification and resolution of microdiversity through metagenomic sequencing of parallel consortia.</title>
        <authorList>
            <person name="Nelson W.C."/>
            <person name="Romine M.F."/>
            <person name="Lindemann S.R."/>
        </authorList>
    </citation>
    <scope>NUCLEOTIDE SEQUENCE [LARGE SCALE GENOMIC DNA]</scope>
    <source>
        <strain evidence="1">HL-109</strain>
    </source>
</reference>
<dbReference type="STRING" id="1653334.GA0071312_2442"/>
<sequence>MAEATGAPRHLSAYSWRARLGVIVPPTNTVNEAEWARLMPEGTSFHTMRMSLHADTSSREGQRALHDDLDKAMAELVKADVDVIAYACTAGSMTHPPQSLPERMQAASGRTGLTTAAAIVTALDALAAKRLAVATPYHEKLDAHERHFLEGCGFEVLAIAGLGIGAGGPHEYVRIAQTPLDAVVAHARGVIQAARESGRPDALLISCTDFPTLPMIRKLEAEFGIPVISSNTATLWHALRLAGIRDDISAAGRLFERMGAAG</sequence>
<dbReference type="AlphaFoldDB" id="A0A0P7X9W2"/>
<keyword evidence="4" id="KW-1185">Reference proteome</keyword>
<evidence type="ECO:0000313" key="3">
    <source>
        <dbReference type="Proteomes" id="UP000050497"/>
    </source>
</evidence>
<reference evidence="2 4" key="2">
    <citation type="submission" date="2016-08" db="EMBL/GenBank/DDBJ databases">
        <authorList>
            <person name="Varghese N."/>
            <person name="Submissions Spin"/>
        </authorList>
    </citation>
    <scope>NUCLEOTIDE SEQUENCE [LARGE SCALE GENOMIC DNA]</scope>
    <source>
        <strain evidence="2 4">HL-109</strain>
    </source>
</reference>
<dbReference type="Pfam" id="PF17645">
    <property type="entry name" value="Amdase"/>
    <property type="match status" value="1"/>
</dbReference>
<proteinExistence type="predicted"/>
<organism evidence="1 3">
    <name type="scientific">Saliniramus fredricksonii</name>
    <dbReference type="NCBI Taxonomy" id="1653334"/>
    <lineage>
        <taxon>Bacteria</taxon>
        <taxon>Pseudomonadati</taxon>
        <taxon>Pseudomonadota</taxon>
        <taxon>Alphaproteobacteria</taxon>
        <taxon>Hyphomicrobiales</taxon>
        <taxon>Salinarimonadaceae</taxon>
        <taxon>Saliniramus</taxon>
    </lineage>
</organism>
<gene>
    <name evidence="1" type="primary">nicE-2</name>
    <name evidence="2" type="ORF">GA0071312_2442</name>
    <name evidence="1" type="ORF">HLUCCO17_04205</name>
</gene>
<dbReference type="PANTHER" id="PTHR40267">
    <property type="entry name" value="BLR3294 PROTEIN"/>
    <property type="match status" value="1"/>
</dbReference>
<accession>A0A0P7X9W2</accession>
<name>A0A0P7X9W2_9HYPH</name>
<evidence type="ECO:0000313" key="2">
    <source>
        <dbReference type="EMBL" id="SCC81498.1"/>
    </source>
</evidence>
<dbReference type="InterPro" id="IPR053714">
    <property type="entry name" value="Iso_Racemase_Enz_sf"/>
</dbReference>
<keyword evidence="1" id="KW-0413">Isomerase</keyword>
<protein>
    <submittedName>
        <fullName evidence="1">Maleate isomerase</fullName>
        <ecNumber evidence="1">5.2.1.1</ecNumber>
    </submittedName>
</protein>
<dbReference type="EMBL" id="LJSX01000004">
    <property type="protein sequence ID" value="KPQ12007.1"/>
    <property type="molecule type" value="Genomic_DNA"/>
</dbReference>